<feature type="region of interest" description="Disordered" evidence="1">
    <location>
        <begin position="1"/>
        <end position="83"/>
    </location>
</feature>
<evidence type="ECO:0000256" key="1">
    <source>
        <dbReference type="SAM" id="MobiDB-lite"/>
    </source>
</evidence>
<name>A0A7J0DDP3_9ERIC</name>
<accession>A0A7J0DDP3</accession>
<protein>
    <submittedName>
        <fullName evidence="2">Uncharacterized protein</fullName>
    </submittedName>
</protein>
<dbReference type="AlphaFoldDB" id="A0A7J0DDP3"/>
<feature type="compositionally biased region" description="Polar residues" evidence="1">
    <location>
        <begin position="41"/>
        <end position="64"/>
    </location>
</feature>
<evidence type="ECO:0000313" key="2">
    <source>
        <dbReference type="EMBL" id="GFS33150.1"/>
    </source>
</evidence>
<dbReference type="EMBL" id="BJWL01000182">
    <property type="protein sequence ID" value="GFS33150.1"/>
    <property type="molecule type" value="Genomic_DNA"/>
</dbReference>
<dbReference type="Proteomes" id="UP000585474">
    <property type="component" value="Unassembled WGS sequence"/>
</dbReference>
<gene>
    <name evidence="2" type="ORF">Acr_00g0026610</name>
</gene>
<evidence type="ECO:0000313" key="3">
    <source>
        <dbReference type="Proteomes" id="UP000585474"/>
    </source>
</evidence>
<sequence>MSSIISKNKNNNEKTTQKILGKRQREPKPCVDPYLLKATSLHRNSGETSGPPTNSSSQAHQQGSCRRPGPPRLASAANPDKVSANQKRWVDDAFACSLISRLVHPGNNR</sequence>
<keyword evidence="3" id="KW-1185">Reference proteome</keyword>
<organism evidence="2 3">
    <name type="scientific">Actinidia rufa</name>
    <dbReference type="NCBI Taxonomy" id="165716"/>
    <lineage>
        <taxon>Eukaryota</taxon>
        <taxon>Viridiplantae</taxon>
        <taxon>Streptophyta</taxon>
        <taxon>Embryophyta</taxon>
        <taxon>Tracheophyta</taxon>
        <taxon>Spermatophyta</taxon>
        <taxon>Magnoliopsida</taxon>
        <taxon>eudicotyledons</taxon>
        <taxon>Gunneridae</taxon>
        <taxon>Pentapetalae</taxon>
        <taxon>asterids</taxon>
        <taxon>Ericales</taxon>
        <taxon>Actinidiaceae</taxon>
        <taxon>Actinidia</taxon>
    </lineage>
</organism>
<reference evidence="3" key="1">
    <citation type="submission" date="2019-07" db="EMBL/GenBank/DDBJ databases">
        <title>De Novo Assembly of kiwifruit Actinidia rufa.</title>
        <authorList>
            <person name="Sugita-Konishi S."/>
            <person name="Sato K."/>
            <person name="Mori E."/>
            <person name="Abe Y."/>
            <person name="Kisaki G."/>
            <person name="Hamano K."/>
            <person name="Suezawa K."/>
            <person name="Otani M."/>
            <person name="Fukuda T."/>
            <person name="Manabe T."/>
            <person name="Gomi K."/>
            <person name="Tabuchi M."/>
            <person name="Akimitsu K."/>
            <person name="Kataoka I."/>
        </authorList>
    </citation>
    <scope>NUCLEOTIDE SEQUENCE [LARGE SCALE GENOMIC DNA]</scope>
    <source>
        <strain evidence="3">cv. Fuchu</strain>
    </source>
</reference>
<proteinExistence type="predicted"/>
<comment type="caution">
    <text evidence="2">The sequence shown here is derived from an EMBL/GenBank/DDBJ whole genome shotgun (WGS) entry which is preliminary data.</text>
</comment>